<dbReference type="AlphaFoldDB" id="A0A399QSU7"/>
<gene>
    <name evidence="14" type="ORF">D1224_14825</name>
</gene>
<keyword evidence="6 11" id="KW-0812">Transmembrane</keyword>
<dbReference type="PANTHER" id="PTHR45436">
    <property type="entry name" value="SENSOR HISTIDINE KINASE YKOH"/>
    <property type="match status" value="1"/>
</dbReference>
<dbReference type="Gene3D" id="3.30.565.10">
    <property type="entry name" value="Histidine kinase-like ATPase, C-terminal domain"/>
    <property type="match status" value="1"/>
</dbReference>
<dbReference type="PRINTS" id="PR00344">
    <property type="entry name" value="BCTRLSENSOR"/>
</dbReference>
<keyword evidence="14" id="KW-0547">Nucleotide-binding</keyword>
<evidence type="ECO:0000256" key="8">
    <source>
        <dbReference type="ARBA" id="ARBA00022989"/>
    </source>
</evidence>
<keyword evidence="9" id="KW-0902">Two-component regulatory system</keyword>
<dbReference type="SUPFAM" id="SSF55874">
    <property type="entry name" value="ATPase domain of HSP90 chaperone/DNA topoisomerase II/histidine kinase"/>
    <property type="match status" value="1"/>
</dbReference>
<dbReference type="OrthoDB" id="9804645at2"/>
<feature type="domain" description="HAMP" evidence="13">
    <location>
        <begin position="213"/>
        <end position="264"/>
    </location>
</feature>
<dbReference type="InterPro" id="IPR003660">
    <property type="entry name" value="HAMP_dom"/>
</dbReference>
<dbReference type="InterPro" id="IPR036890">
    <property type="entry name" value="HATPase_C_sf"/>
</dbReference>
<name>A0A399QSU7_9PROT</name>
<keyword evidence="7" id="KW-0418">Kinase</keyword>
<feature type="transmembrane region" description="Helical" evidence="11">
    <location>
        <begin position="24"/>
        <end position="47"/>
    </location>
</feature>
<dbReference type="Pfam" id="PF02518">
    <property type="entry name" value="HATPase_c"/>
    <property type="match status" value="1"/>
</dbReference>
<dbReference type="PROSITE" id="PS50109">
    <property type="entry name" value="HIS_KIN"/>
    <property type="match status" value="1"/>
</dbReference>
<dbReference type="GO" id="GO:0005524">
    <property type="term" value="F:ATP binding"/>
    <property type="evidence" value="ECO:0007669"/>
    <property type="project" value="UniProtKB-KW"/>
</dbReference>
<keyword evidence="15" id="KW-1185">Reference proteome</keyword>
<dbReference type="EMBL" id="QWGB01000014">
    <property type="protein sequence ID" value="RIJ20672.1"/>
    <property type="molecule type" value="Genomic_DNA"/>
</dbReference>
<dbReference type="InterPro" id="IPR003594">
    <property type="entry name" value="HATPase_dom"/>
</dbReference>
<comment type="catalytic activity">
    <reaction evidence="1">
        <text>ATP + protein L-histidine = ADP + protein N-phospho-L-histidine.</text>
        <dbReference type="EC" id="2.7.13.3"/>
    </reaction>
</comment>
<evidence type="ECO:0000256" key="4">
    <source>
        <dbReference type="ARBA" id="ARBA00022553"/>
    </source>
</evidence>
<feature type="transmembrane region" description="Helical" evidence="11">
    <location>
        <begin position="191"/>
        <end position="212"/>
    </location>
</feature>
<keyword evidence="14" id="KW-0067">ATP-binding</keyword>
<evidence type="ECO:0000256" key="11">
    <source>
        <dbReference type="SAM" id="Phobius"/>
    </source>
</evidence>
<dbReference type="InterPro" id="IPR004358">
    <property type="entry name" value="Sig_transdc_His_kin-like_C"/>
</dbReference>
<dbReference type="RefSeq" id="WP_119380986.1">
    <property type="nucleotide sequence ID" value="NZ_QWGB01000014.1"/>
</dbReference>
<evidence type="ECO:0000256" key="5">
    <source>
        <dbReference type="ARBA" id="ARBA00022679"/>
    </source>
</evidence>
<dbReference type="GO" id="GO:0000160">
    <property type="term" value="P:phosphorelay signal transduction system"/>
    <property type="evidence" value="ECO:0007669"/>
    <property type="project" value="UniProtKB-KW"/>
</dbReference>
<comment type="subcellular location">
    <subcellularLocation>
        <location evidence="2">Membrane</location>
    </subcellularLocation>
</comment>
<evidence type="ECO:0000256" key="1">
    <source>
        <dbReference type="ARBA" id="ARBA00000085"/>
    </source>
</evidence>
<dbReference type="PANTHER" id="PTHR45436:SF5">
    <property type="entry name" value="SENSOR HISTIDINE KINASE TRCS"/>
    <property type="match status" value="1"/>
</dbReference>
<organism evidence="14 15">
    <name type="scientific">Henriciella barbarensis</name>
    <dbReference type="NCBI Taxonomy" id="86342"/>
    <lineage>
        <taxon>Bacteria</taxon>
        <taxon>Pseudomonadati</taxon>
        <taxon>Pseudomonadota</taxon>
        <taxon>Alphaproteobacteria</taxon>
        <taxon>Hyphomonadales</taxon>
        <taxon>Hyphomonadaceae</taxon>
        <taxon>Henriciella</taxon>
    </lineage>
</organism>
<evidence type="ECO:0000256" key="3">
    <source>
        <dbReference type="ARBA" id="ARBA00012438"/>
    </source>
</evidence>
<evidence type="ECO:0000259" key="12">
    <source>
        <dbReference type="PROSITE" id="PS50109"/>
    </source>
</evidence>
<proteinExistence type="predicted"/>
<keyword evidence="8 11" id="KW-1133">Transmembrane helix</keyword>
<evidence type="ECO:0000256" key="9">
    <source>
        <dbReference type="ARBA" id="ARBA00023012"/>
    </source>
</evidence>
<evidence type="ECO:0000313" key="14">
    <source>
        <dbReference type="EMBL" id="RIJ20672.1"/>
    </source>
</evidence>
<evidence type="ECO:0000256" key="6">
    <source>
        <dbReference type="ARBA" id="ARBA00022692"/>
    </source>
</evidence>
<protein>
    <recommendedName>
        <fullName evidence="3">histidine kinase</fullName>
        <ecNumber evidence="3">2.7.13.3</ecNumber>
    </recommendedName>
</protein>
<sequence length="471" mass="50890">MTGDAGRVDAAQSAKPSLSLSRRLFLGAIVWSLIVVVGGVIAMTAAYRTQTVRILQQELDSTLVTLPRALEILPDGRVVDIPERLPSDSRFQLPLSGRYWAMIAVQEDGSFGNDIRSQSVWDGPLPLPRELASAALAAPGVTQYGNTDGPNDERLRVAVRSITVPNRENPILLMAAADRAVTDEGANQLRLILLTAMATLAGGTLLALWIGLRMALRPFDRVQAHIAEISEGQRARLDGEYPAEVLPLTDELNKLLDSNRKIVERSQTHVGNLAHALKTPLAVLRNEATGETGLDDVVRRQTESMRANVEHYLKRAQAAARSEALGVRTEIAPVAAGLARLLNRLFEAQGISVSTEISADRVARIEQQDLEEMLGNLMENACKWANSRVEVSCSRGQNGFMHIHIDDDGKGLAPEAREAALQRGVRLDETAPGTGLGLSIVADISEMNGGRLDLSESPLGGLRATITLRGQ</sequence>
<keyword evidence="10 11" id="KW-0472">Membrane</keyword>
<dbReference type="EC" id="2.7.13.3" evidence="3"/>
<evidence type="ECO:0000313" key="15">
    <source>
        <dbReference type="Proteomes" id="UP000265431"/>
    </source>
</evidence>
<dbReference type="SMART" id="SM00387">
    <property type="entry name" value="HATPase_c"/>
    <property type="match status" value="1"/>
</dbReference>
<dbReference type="Proteomes" id="UP000265431">
    <property type="component" value="Unassembled WGS sequence"/>
</dbReference>
<evidence type="ECO:0000259" key="13">
    <source>
        <dbReference type="PROSITE" id="PS50885"/>
    </source>
</evidence>
<dbReference type="InterPro" id="IPR005467">
    <property type="entry name" value="His_kinase_dom"/>
</dbReference>
<accession>A0A399QSU7</accession>
<dbReference type="GO" id="GO:0005886">
    <property type="term" value="C:plasma membrane"/>
    <property type="evidence" value="ECO:0007669"/>
    <property type="project" value="TreeGrafter"/>
</dbReference>
<dbReference type="PROSITE" id="PS50885">
    <property type="entry name" value="HAMP"/>
    <property type="match status" value="1"/>
</dbReference>
<evidence type="ECO:0000256" key="10">
    <source>
        <dbReference type="ARBA" id="ARBA00023136"/>
    </source>
</evidence>
<keyword evidence="4" id="KW-0597">Phosphoprotein</keyword>
<keyword evidence="5" id="KW-0808">Transferase</keyword>
<dbReference type="InterPro" id="IPR050428">
    <property type="entry name" value="TCS_sensor_his_kinase"/>
</dbReference>
<dbReference type="GO" id="GO:0004673">
    <property type="term" value="F:protein histidine kinase activity"/>
    <property type="evidence" value="ECO:0007669"/>
    <property type="project" value="UniProtKB-EC"/>
</dbReference>
<evidence type="ECO:0000256" key="7">
    <source>
        <dbReference type="ARBA" id="ARBA00022777"/>
    </source>
</evidence>
<reference evidence="14 15" key="1">
    <citation type="submission" date="2018-08" db="EMBL/GenBank/DDBJ databases">
        <title>Henriciella mobilis sp. nov., isolated from seawater.</title>
        <authorList>
            <person name="Cheng H."/>
            <person name="Wu Y.-H."/>
            <person name="Xu X.-W."/>
            <person name="Guo L.-L."/>
        </authorList>
    </citation>
    <scope>NUCLEOTIDE SEQUENCE [LARGE SCALE GENOMIC DNA]</scope>
    <source>
        <strain evidence="14 15">CCUG66934</strain>
    </source>
</reference>
<dbReference type="Gene3D" id="1.10.287.130">
    <property type="match status" value="1"/>
</dbReference>
<feature type="domain" description="Histidine kinase" evidence="12">
    <location>
        <begin position="272"/>
        <end position="471"/>
    </location>
</feature>
<comment type="caution">
    <text evidence="14">The sequence shown here is derived from an EMBL/GenBank/DDBJ whole genome shotgun (WGS) entry which is preliminary data.</text>
</comment>
<evidence type="ECO:0000256" key="2">
    <source>
        <dbReference type="ARBA" id="ARBA00004370"/>
    </source>
</evidence>